<feature type="region of interest" description="Disordered" evidence="1">
    <location>
        <begin position="1"/>
        <end position="22"/>
    </location>
</feature>
<protein>
    <submittedName>
        <fullName evidence="2">Uncharacterized protein</fullName>
    </submittedName>
</protein>
<proteinExistence type="predicted"/>
<dbReference type="Proteomes" id="UP000681720">
    <property type="component" value="Unassembled WGS sequence"/>
</dbReference>
<gene>
    <name evidence="3" type="ORF">GIL414_LOCUS7194</name>
    <name evidence="2" type="ORF">KQP761_LOCUS27610</name>
</gene>
<evidence type="ECO:0000313" key="3">
    <source>
        <dbReference type="EMBL" id="CAF3913529.1"/>
    </source>
</evidence>
<evidence type="ECO:0000313" key="4">
    <source>
        <dbReference type="Proteomes" id="UP000663834"/>
    </source>
</evidence>
<dbReference type="SUPFAM" id="SSF56399">
    <property type="entry name" value="ADP-ribosylation"/>
    <property type="match status" value="1"/>
</dbReference>
<dbReference type="OrthoDB" id="10015262at2759"/>
<accession>A0A816DP85</accession>
<feature type="compositionally biased region" description="Low complexity" evidence="1">
    <location>
        <begin position="1"/>
        <end position="20"/>
    </location>
</feature>
<dbReference type="AlphaFoldDB" id="A0A816DP85"/>
<name>A0A816DP85_9BILA</name>
<dbReference type="EMBL" id="CAJNOW010015081">
    <property type="protein sequence ID" value="CAF1638588.1"/>
    <property type="molecule type" value="Genomic_DNA"/>
</dbReference>
<organism evidence="2 4">
    <name type="scientific">Rotaria magnacalcarata</name>
    <dbReference type="NCBI Taxonomy" id="392030"/>
    <lineage>
        <taxon>Eukaryota</taxon>
        <taxon>Metazoa</taxon>
        <taxon>Spiralia</taxon>
        <taxon>Gnathifera</taxon>
        <taxon>Rotifera</taxon>
        <taxon>Eurotatoria</taxon>
        <taxon>Bdelloidea</taxon>
        <taxon>Philodinida</taxon>
        <taxon>Philodinidae</taxon>
        <taxon>Rotaria</taxon>
    </lineage>
</organism>
<evidence type="ECO:0000256" key="1">
    <source>
        <dbReference type="SAM" id="MobiDB-lite"/>
    </source>
</evidence>
<dbReference type="Proteomes" id="UP000663834">
    <property type="component" value="Unassembled WGS sequence"/>
</dbReference>
<evidence type="ECO:0000313" key="2">
    <source>
        <dbReference type="EMBL" id="CAF1638588.1"/>
    </source>
</evidence>
<sequence length="333" mass="37964">MSGQKSKSTASSRTTTSGATQPRRRMAQNYLVIWVDGNIDENTEDCRNTLAQLRAAVSEVNVCTTPEGCIDFLNKMDEGKAFVISSGALGQSLVNDIHGIPKVDAIYIFCGNKARHEPWAKNWSKIRGVFTSIKPICESLKKVAHECDHDSIPMSFVPKQMLTKGTASSDEQNHNQLPPNYMYSVIFKEIILEINDPDSKSMNTLVKYCREKNILEQEINEFRHNYHSESAVWWYTKEIFLYGMLNRGLRSLDMEAMSKLGFFIRSLHLQLMQLHQEQLANFRKPFTVYRGQGMTKEDFQNLLDSKGGLLSFNNFLSTSKKSFINHATFLTAY</sequence>
<comment type="caution">
    <text evidence="2">The sequence shown here is derived from an EMBL/GenBank/DDBJ whole genome shotgun (WGS) entry which is preliminary data.</text>
</comment>
<reference evidence="2" key="1">
    <citation type="submission" date="2021-02" db="EMBL/GenBank/DDBJ databases">
        <authorList>
            <person name="Nowell W R."/>
        </authorList>
    </citation>
    <scope>NUCLEOTIDE SEQUENCE</scope>
</reference>
<dbReference type="EMBL" id="CAJOBJ010002156">
    <property type="protein sequence ID" value="CAF3913529.1"/>
    <property type="molecule type" value="Genomic_DNA"/>
</dbReference>